<feature type="domain" description="Core" evidence="1">
    <location>
        <begin position="4"/>
        <end position="111"/>
    </location>
</feature>
<gene>
    <name evidence="3" type="ORF">FLT43_04905</name>
    <name evidence="2" type="ORF">M5W83_15815</name>
</gene>
<proteinExistence type="predicted"/>
<accession>A0AAP9DRS6</accession>
<sequence length="124" mass="13397">MSVSIEVTPGAEEALRRKLDGPSGEAGYIKLIYDTDGCGCAVNGVPALWLVRERGACDEDLPNNASLPMLLGRHQAVFYEDRMKLDAGAIAGSFVLSSPQQIYSTHVICSDRRTASEASSEEEY</sequence>
<keyword evidence="5" id="KW-1185">Reference proteome</keyword>
<dbReference type="SUPFAM" id="SSF89360">
    <property type="entry name" value="HesB-like domain"/>
    <property type="match status" value="1"/>
</dbReference>
<dbReference type="EMBL" id="JAMDMM010000029">
    <property type="protein sequence ID" value="MCY9608612.1"/>
    <property type="molecule type" value="Genomic_DNA"/>
</dbReference>
<evidence type="ECO:0000313" key="3">
    <source>
        <dbReference type="EMBL" id="QDM42902.1"/>
    </source>
</evidence>
<dbReference type="AlphaFoldDB" id="A0AAP9DRS6"/>
<dbReference type="Pfam" id="PF01521">
    <property type="entry name" value="Fe-S_biosyn"/>
    <property type="match status" value="1"/>
</dbReference>
<organism evidence="3 4">
    <name type="scientific">Paenibacillus thiaminolyticus</name>
    <name type="common">Bacillus thiaminolyticus</name>
    <dbReference type="NCBI Taxonomy" id="49283"/>
    <lineage>
        <taxon>Bacteria</taxon>
        <taxon>Bacillati</taxon>
        <taxon>Bacillota</taxon>
        <taxon>Bacilli</taxon>
        <taxon>Bacillales</taxon>
        <taxon>Paenibacillaceae</taxon>
        <taxon>Paenibacillus</taxon>
    </lineage>
</organism>
<dbReference type="GeneID" id="76995311"/>
<name>A0AAP9DRS6_PANTH</name>
<dbReference type="Proteomes" id="UP000315377">
    <property type="component" value="Chromosome"/>
</dbReference>
<dbReference type="InterPro" id="IPR000361">
    <property type="entry name" value="ATAP_core_dom"/>
</dbReference>
<evidence type="ECO:0000313" key="4">
    <source>
        <dbReference type="Proteomes" id="UP000315377"/>
    </source>
</evidence>
<evidence type="ECO:0000259" key="1">
    <source>
        <dbReference type="Pfam" id="PF01521"/>
    </source>
</evidence>
<dbReference type="RefSeq" id="WP_087441843.1">
    <property type="nucleotide sequence ID" value="NZ_CABMNB010000022.1"/>
</dbReference>
<dbReference type="EMBL" id="CP041405">
    <property type="protein sequence ID" value="QDM42902.1"/>
    <property type="molecule type" value="Genomic_DNA"/>
</dbReference>
<evidence type="ECO:0000313" key="2">
    <source>
        <dbReference type="EMBL" id="MCY9608612.1"/>
    </source>
</evidence>
<reference evidence="3 4" key="1">
    <citation type="submission" date="2019-07" db="EMBL/GenBank/DDBJ databases">
        <title>Paenibacillus thiaminolyticus NRRL B-4156.</title>
        <authorList>
            <person name="Hehnly C."/>
            <person name="Zhang L."/>
        </authorList>
    </citation>
    <scope>NUCLEOTIDE SEQUENCE [LARGE SCALE GENOMIC DNA]</scope>
    <source>
        <strain evidence="3 4">NRRL B-4156</strain>
    </source>
</reference>
<reference evidence="2 5" key="2">
    <citation type="submission" date="2022-05" db="EMBL/GenBank/DDBJ databases">
        <title>Genome Sequencing of Bee-Associated Microbes.</title>
        <authorList>
            <person name="Dunlap C."/>
        </authorList>
    </citation>
    <scope>NUCLEOTIDE SEQUENCE [LARGE SCALE GENOMIC DNA]</scope>
    <source>
        <strain evidence="2 5">NRRL B-14613</strain>
    </source>
</reference>
<dbReference type="Gene3D" id="2.60.300.12">
    <property type="entry name" value="HesB-like domain"/>
    <property type="match status" value="1"/>
</dbReference>
<protein>
    <submittedName>
        <fullName evidence="3">Iron-sulfur cluster biosynthesis family protein</fullName>
    </submittedName>
</protein>
<dbReference type="InterPro" id="IPR035903">
    <property type="entry name" value="HesB-like_dom_sf"/>
</dbReference>
<dbReference type="Proteomes" id="UP001209276">
    <property type="component" value="Unassembled WGS sequence"/>
</dbReference>
<evidence type="ECO:0000313" key="5">
    <source>
        <dbReference type="Proteomes" id="UP001209276"/>
    </source>
</evidence>